<dbReference type="Proteomes" id="UP001055879">
    <property type="component" value="Linkage Group LG14"/>
</dbReference>
<keyword evidence="2" id="KW-1185">Reference proteome</keyword>
<comment type="caution">
    <text evidence="1">The sequence shown here is derived from an EMBL/GenBank/DDBJ whole genome shotgun (WGS) entry which is preliminary data.</text>
</comment>
<reference evidence="2" key="1">
    <citation type="journal article" date="2022" name="Mol. Ecol. Resour.">
        <title>The genomes of chicory, endive, great burdock and yacon provide insights into Asteraceae palaeo-polyploidization history and plant inulin production.</title>
        <authorList>
            <person name="Fan W."/>
            <person name="Wang S."/>
            <person name="Wang H."/>
            <person name="Wang A."/>
            <person name="Jiang F."/>
            <person name="Liu H."/>
            <person name="Zhao H."/>
            <person name="Xu D."/>
            <person name="Zhang Y."/>
        </authorList>
    </citation>
    <scope>NUCLEOTIDE SEQUENCE [LARGE SCALE GENOMIC DNA]</scope>
    <source>
        <strain evidence="2">cv. Niubang</strain>
    </source>
</reference>
<evidence type="ECO:0000313" key="2">
    <source>
        <dbReference type="Proteomes" id="UP001055879"/>
    </source>
</evidence>
<evidence type="ECO:0000313" key="1">
    <source>
        <dbReference type="EMBL" id="KAI3677590.1"/>
    </source>
</evidence>
<reference evidence="1 2" key="2">
    <citation type="journal article" date="2022" name="Mol. Ecol. Resour.">
        <title>The genomes of chicory, endive, great burdock and yacon provide insights into Asteraceae paleo-polyploidization history and plant inulin production.</title>
        <authorList>
            <person name="Fan W."/>
            <person name="Wang S."/>
            <person name="Wang H."/>
            <person name="Wang A."/>
            <person name="Jiang F."/>
            <person name="Liu H."/>
            <person name="Zhao H."/>
            <person name="Xu D."/>
            <person name="Zhang Y."/>
        </authorList>
    </citation>
    <scope>NUCLEOTIDE SEQUENCE [LARGE SCALE GENOMIC DNA]</scope>
    <source>
        <strain evidence="2">cv. Niubang</strain>
    </source>
</reference>
<protein>
    <submittedName>
        <fullName evidence="1">Uncharacterized protein</fullName>
    </submittedName>
</protein>
<name>A0ACB8Y1G5_ARCLA</name>
<organism evidence="1 2">
    <name type="scientific">Arctium lappa</name>
    <name type="common">Greater burdock</name>
    <name type="synonym">Lappa major</name>
    <dbReference type="NCBI Taxonomy" id="4217"/>
    <lineage>
        <taxon>Eukaryota</taxon>
        <taxon>Viridiplantae</taxon>
        <taxon>Streptophyta</taxon>
        <taxon>Embryophyta</taxon>
        <taxon>Tracheophyta</taxon>
        <taxon>Spermatophyta</taxon>
        <taxon>Magnoliopsida</taxon>
        <taxon>eudicotyledons</taxon>
        <taxon>Gunneridae</taxon>
        <taxon>Pentapetalae</taxon>
        <taxon>asterids</taxon>
        <taxon>campanulids</taxon>
        <taxon>Asterales</taxon>
        <taxon>Asteraceae</taxon>
        <taxon>Carduoideae</taxon>
        <taxon>Cardueae</taxon>
        <taxon>Arctiinae</taxon>
        <taxon>Arctium</taxon>
    </lineage>
</organism>
<gene>
    <name evidence="1" type="ORF">L6452_36856</name>
</gene>
<proteinExistence type="predicted"/>
<dbReference type="EMBL" id="CM042060">
    <property type="protein sequence ID" value="KAI3677590.1"/>
    <property type="molecule type" value="Genomic_DNA"/>
</dbReference>
<accession>A0ACB8Y1G5</accession>
<sequence length="105" mass="12128">MSAFGSIVELSCFHVPFYSSLHFLRREILGRHDRKSSFLAYDIIPPNVKWSSELTIGCVFSFFSLNSMMKWRYFANYGCGILGRWDNKYISIKDGDTVGVMLPEK</sequence>